<feature type="compositionally biased region" description="Low complexity" evidence="2">
    <location>
        <begin position="497"/>
        <end position="527"/>
    </location>
</feature>
<keyword evidence="3" id="KW-1133">Transmembrane helix</keyword>
<evidence type="ECO:0000256" key="3">
    <source>
        <dbReference type="SAM" id="Phobius"/>
    </source>
</evidence>
<feature type="domain" description="Cell envelope-related transcriptional attenuator" evidence="4">
    <location>
        <begin position="228"/>
        <end position="409"/>
    </location>
</feature>
<dbReference type="InterPro" id="IPR050922">
    <property type="entry name" value="LytR/CpsA/Psr_CW_biosynth"/>
</dbReference>
<evidence type="ECO:0000313" key="5">
    <source>
        <dbReference type="EMBL" id="ROR54494.1"/>
    </source>
</evidence>
<dbReference type="AlphaFoldDB" id="A0A3N1ZUG0"/>
<dbReference type="Gene3D" id="3.40.630.190">
    <property type="entry name" value="LCP protein"/>
    <property type="match status" value="1"/>
</dbReference>
<proteinExistence type="inferred from homology"/>
<organism evidence="5 6">
    <name type="scientific">Luteococcus japonicus</name>
    <dbReference type="NCBI Taxonomy" id="33984"/>
    <lineage>
        <taxon>Bacteria</taxon>
        <taxon>Bacillati</taxon>
        <taxon>Actinomycetota</taxon>
        <taxon>Actinomycetes</taxon>
        <taxon>Propionibacteriales</taxon>
        <taxon>Propionibacteriaceae</taxon>
        <taxon>Luteococcus</taxon>
    </lineage>
</organism>
<dbReference type="Pfam" id="PF03816">
    <property type="entry name" value="LytR_cpsA_psr"/>
    <property type="match status" value="1"/>
</dbReference>
<evidence type="ECO:0000256" key="1">
    <source>
        <dbReference type="ARBA" id="ARBA00006068"/>
    </source>
</evidence>
<feature type="transmembrane region" description="Helical" evidence="3">
    <location>
        <begin position="152"/>
        <end position="175"/>
    </location>
</feature>
<accession>A0A3N1ZUG0</accession>
<dbReference type="InterPro" id="IPR004474">
    <property type="entry name" value="LytR_CpsA_psr"/>
</dbReference>
<gene>
    <name evidence="5" type="ORF">EDD41_1708</name>
</gene>
<dbReference type="PANTHER" id="PTHR33392">
    <property type="entry name" value="POLYISOPRENYL-TEICHOIC ACID--PEPTIDOGLYCAN TEICHOIC ACID TRANSFERASE TAGU"/>
    <property type="match status" value="1"/>
</dbReference>
<protein>
    <submittedName>
        <fullName evidence="5">LytR family transcriptional attenuator</fullName>
    </submittedName>
</protein>
<dbReference type="PANTHER" id="PTHR33392:SF6">
    <property type="entry name" value="POLYISOPRENYL-TEICHOIC ACID--PEPTIDOGLYCAN TEICHOIC ACID TRANSFERASE TAGU"/>
    <property type="match status" value="1"/>
</dbReference>
<evidence type="ECO:0000259" key="4">
    <source>
        <dbReference type="Pfam" id="PF03816"/>
    </source>
</evidence>
<feature type="transmembrane region" description="Helical" evidence="3">
    <location>
        <begin position="114"/>
        <end position="140"/>
    </location>
</feature>
<comment type="caution">
    <text evidence="5">The sequence shown here is derived from an EMBL/GenBank/DDBJ whole genome shotgun (WGS) entry which is preliminary data.</text>
</comment>
<sequence>MPPARRARSAADDAPRTPRPRRARTSSEDTGVNPAIPSPGPGTIHEGSRTGAFRRALGWTTLAAIAPGLGLLPTRRRGIGLGIFGAWVIGLASVSLLLWTNLSGLASVAVRPGMLRIVGIGAVAAALFLSSLIAATHTLTRPSRPSTLQRSLGAVWVAVLSFAVSAPLVVGAGYARNQASLVDGVFRTDSRSQTRPDTALFQDKPRLNILLLGADSTAIRNEHGDGVRTDTIMVASIDTATGDTSLFQIPRNMARMPFPEGSPLAGAYPDGFYGGNADNAEYFANAVYQNVPAQHPELFTGTDYPGADALKLGVGAALGLEIDYFMMVNIDGLTKLIDAMGGVHLNVNSRIPVAGDSEGRASTGWIEPGPDKLLNGYYAMWYARSRKGSTDYNRMGRQTCVVKAVIDQADPATMLTRYEAIARASKDMIMTDIPQDVLSPLVALTLRVKEGHVRRVLFVHGKDGFETTDPDFMMMRQRVQKTLEEAKAAPAPKKKTAPATTPSSAAPSSQEPTQQASTPSAAPSTQSEDVSDACAYNPGPEQP</sequence>
<feature type="region of interest" description="Disordered" evidence="2">
    <location>
        <begin position="1"/>
        <end position="47"/>
    </location>
</feature>
<feature type="region of interest" description="Disordered" evidence="2">
    <location>
        <begin position="484"/>
        <end position="543"/>
    </location>
</feature>
<reference evidence="5 6" key="1">
    <citation type="submission" date="2018-11" db="EMBL/GenBank/DDBJ databases">
        <title>Sequencing the genomes of 1000 actinobacteria strains.</title>
        <authorList>
            <person name="Klenk H.-P."/>
        </authorList>
    </citation>
    <scope>NUCLEOTIDE SEQUENCE [LARGE SCALE GENOMIC DNA]</scope>
    <source>
        <strain evidence="5 6">DSM 10546</strain>
    </source>
</reference>
<feature type="transmembrane region" description="Helical" evidence="3">
    <location>
        <begin position="79"/>
        <end position="102"/>
    </location>
</feature>
<keyword evidence="3" id="KW-0472">Membrane</keyword>
<comment type="similarity">
    <text evidence="1">Belongs to the LytR/CpsA/Psr (LCP) family.</text>
</comment>
<dbReference type="NCBIfam" id="TIGR00350">
    <property type="entry name" value="lytR_cpsA_psr"/>
    <property type="match status" value="1"/>
</dbReference>
<evidence type="ECO:0000313" key="6">
    <source>
        <dbReference type="Proteomes" id="UP000275749"/>
    </source>
</evidence>
<dbReference type="RefSeq" id="WP_123575578.1">
    <property type="nucleotide sequence ID" value="NZ_RKHG01000001.1"/>
</dbReference>
<evidence type="ECO:0000256" key="2">
    <source>
        <dbReference type="SAM" id="MobiDB-lite"/>
    </source>
</evidence>
<dbReference type="EMBL" id="RKHG01000001">
    <property type="protein sequence ID" value="ROR54494.1"/>
    <property type="molecule type" value="Genomic_DNA"/>
</dbReference>
<dbReference type="Proteomes" id="UP000275749">
    <property type="component" value="Unassembled WGS sequence"/>
</dbReference>
<keyword evidence="3" id="KW-0812">Transmembrane</keyword>
<name>A0A3N1ZUG0_9ACTN</name>